<evidence type="ECO:0000256" key="6">
    <source>
        <dbReference type="SAM" id="MobiDB-lite"/>
    </source>
</evidence>
<evidence type="ECO:0000256" key="4">
    <source>
        <dbReference type="ARBA" id="ARBA00023187"/>
    </source>
</evidence>
<dbReference type="PANTHER" id="PTHR10644">
    <property type="entry name" value="DNA REPAIR/RNA PROCESSING CPSF FAMILY"/>
    <property type="match status" value="1"/>
</dbReference>
<evidence type="ECO:0000256" key="2">
    <source>
        <dbReference type="ARBA" id="ARBA00022664"/>
    </source>
</evidence>
<keyword evidence="2" id="KW-0507">mRNA processing</keyword>
<evidence type="ECO:0000313" key="10">
    <source>
        <dbReference type="EMBL" id="EME27955.1"/>
    </source>
</evidence>
<dbReference type="STRING" id="130081.M2WVE7"/>
<organism evidence="10 11">
    <name type="scientific">Galdieria sulphuraria</name>
    <name type="common">Red alga</name>
    <dbReference type="NCBI Taxonomy" id="130081"/>
    <lineage>
        <taxon>Eukaryota</taxon>
        <taxon>Rhodophyta</taxon>
        <taxon>Bangiophyceae</taxon>
        <taxon>Galdieriales</taxon>
        <taxon>Galdieriaceae</taxon>
        <taxon>Galdieria</taxon>
    </lineage>
</organism>
<comment type="subcellular location">
    <subcellularLocation>
        <location evidence="1">Nucleus</location>
    </subcellularLocation>
</comment>
<dbReference type="GeneID" id="17086831"/>
<dbReference type="InterPro" id="IPR004871">
    <property type="entry name" value="RSE1/DDB1/CPSF1_C"/>
</dbReference>
<dbReference type="InterPro" id="IPR018846">
    <property type="entry name" value="Beta-prop_RSE1/DDB1/CPSF1_1st"/>
</dbReference>
<keyword evidence="11" id="KW-1185">Reference proteome</keyword>
<dbReference type="InterPro" id="IPR036322">
    <property type="entry name" value="WD40_repeat_dom_sf"/>
</dbReference>
<feature type="domain" description="RSE1/DDB1/CPSF1 first beta-propeller" evidence="8">
    <location>
        <begin position="14"/>
        <end position="392"/>
    </location>
</feature>
<evidence type="ECO:0000313" key="11">
    <source>
        <dbReference type="Proteomes" id="UP000030680"/>
    </source>
</evidence>
<name>M2WVE7_GALSU</name>
<dbReference type="GO" id="GO:0003676">
    <property type="term" value="F:nucleic acid binding"/>
    <property type="evidence" value="ECO:0007669"/>
    <property type="project" value="InterPro"/>
</dbReference>
<dbReference type="KEGG" id="gsl:Gasu_44610"/>
<keyword evidence="5" id="KW-0539">Nucleus</keyword>
<dbReference type="RefSeq" id="XP_005704475.1">
    <property type="nucleotide sequence ID" value="XM_005704418.1"/>
</dbReference>
<proteinExistence type="predicted"/>
<dbReference type="InterPro" id="IPR050358">
    <property type="entry name" value="RSE1/DDB1/CFT1"/>
</dbReference>
<dbReference type="OMA" id="PRATGHW"/>
<protein>
    <submittedName>
        <fullName evidence="10">Splicing factor 3B subunit 3</fullName>
    </submittedName>
</protein>
<dbReference type="Pfam" id="PF03178">
    <property type="entry name" value="CPSF_A"/>
    <property type="match status" value="1"/>
</dbReference>
<dbReference type="Pfam" id="PF23726">
    <property type="entry name" value="Beta-prop_RSE1_2nd"/>
    <property type="match status" value="1"/>
</dbReference>
<dbReference type="eggNOG" id="KOG1898">
    <property type="taxonomic scope" value="Eukaryota"/>
</dbReference>
<dbReference type="GO" id="GO:0006397">
    <property type="term" value="P:mRNA processing"/>
    <property type="evidence" value="ECO:0007669"/>
    <property type="project" value="UniProtKB-KW"/>
</dbReference>
<dbReference type="InterPro" id="IPR058543">
    <property type="entry name" value="Beta-prop_RSE1/DDB1/CPSF1_2nd"/>
</dbReference>
<gene>
    <name evidence="10" type="ORF">Gasu_44610</name>
</gene>
<dbReference type="InterPro" id="IPR015943">
    <property type="entry name" value="WD40/YVTN_repeat-like_dom_sf"/>
</dbReference>
<dbReference type="FunFam" id="2.130.10.10:FF:001143">
    <property type="entry name" value="Pre-mRNA-splicing factor rse-1, putative"/>
    <property type="match status" value="1"/>
</dbReference>
<evidence type="ECO:0000256" key="3">
    <source>
        <dbReference type="ARBA" id="ARBA00022728"/>
    </source>
</evidence>
<dbReference type="Gene3D" id="1.10.150.910">
    <property type="match status" value="1"/>
</dbReference>
<evidence type="ECO:0000256" key="1">
    <source>
        <dbReference type="ARBA" id="ARBA00004123"/>
    </source>
</evidence>
<sequence length="1294" mass="146532">MFLYNLTLQRPSAIYFSVHGSFSAPRAIELVLGRQTSLELVRPDEQGHLKSLCFQEIYGIIRSLKAFRLTGAKRDYLLIGSDSGKITVLLYNPSTYCFERVHIETFGKSGCRRIVPGEYLATDPKGRACMIGAIEKQKFVYVFNRDALENLTISSPLEAHKSSFICNDIIGLDVGFENPIFAALERAYDPPESPKTLVFYELDLGLNHVVRKLATPVEADAYKVLPVPGGRDGPGGVIVCSLQHIRYKTLQNNLPDYICSIPLREKNISPTERGNLVVAFALHRQKGLFFYLLCTELGDLFKLEMDCTTIEEEEEGSDIVMKEMRIRYLDSLPCPVNDMCILRNGFLFVASEYGNHGFYQFRSLGREQDFCCVGVEDSKWSNEPVYFSLHNNLENLLLIEEIESLAPLTCWQIGDFYGEGSPQIVVGSGRRHRGSWKTLRLGYRWTEMAVSELPGYPVGVFTVREQQQDSYDSYIIVSFVNASLVLSVGETVEEVSDSGFSTFVSTIFVQLFSNNSIVQVHAQGIRHIRPDLQTVHEWKPPKGLFIQVADGNASQLVIILNSKQLLYFELDETGMLTEIQEVELIQDQSYESSSFLPCVSIAPLVAGQSKASFVAVSDGISYYTRLYSLKKESCLKPISLQALDTVANSVLLIGLSAPASSRSELVLLIGSHSGIYIRALVDPITGALSEQQSRLVGTQPVRLQRIEIQGKPVALVVSSRSYLVYLDNHLLLQTLPIGYDWVFDHVVGFCSEQCPDGVIACCGSSLCILSFEEDRDLFQTTHLFHSDTQPSLYTPRRLVDREDILSSSITNYTRNRILTLECDQQIVISPQDIVSHSSSLRQTGYPLGPIGSWSCAIQQMTFMDNQFPNHEDPVESTSCRWQQKCEIYNSETKEYISSICCIRFSHDSSSLYLCVGVVMDYALQVTNPLEKNPTKDNIDIQRESIVFPRSEIRVYRWNETQWEYIHTTPIQDASSHRMEWNYDYGASHLSFHAASRYRNEIITTMASFQGHLLVAVGTSLRMYDLGKKQLLKKTQHPRATPHKITCIETCYDRIFLSDVQESVFLYRYSAADNLFLCIADDYLPKWCTTMCLLDYDTVAIGDKMGNISILRLPPEAGTFIEQDPTGGLLSKEAPHHFQLEACYYVGSVIQCLSKVEWTTGDVPLLFYGTLDGAIGVMIPLRSTLDMELFQALELQLREYRSPLCGRHHLAYRSYFFPVRHVIDGDLCEEFYRLSLEQQEKIVKELDRSIVDVHRKLEDYRERSPHHHPPNEAQWRKQHGGGDKASKTSSLWVFQ</sequence>
<reference evidence="11" key="1">
    <citation type="journal article" date="2013" name="Science">
        <title>Gene transfer from bacteria and archaea facilitated evolution of an extremophilic eukaryote.</title>
        <authorList>
            <person name="Schonknecht G."/>
            <person name="Chen W.H."/>
            <person name="Ternes C.M."/>
            <person name="Barbier G.G."/>
            <person name="Shrestha R.P."/>
            <person name="Stanke M."/>
            <person name="Brautigam A."/>
            <person name="Baker B.J."/>
            <person name="Banfield J.F."/>
            <person name="Garavito R.M."/>
            <person name="Carr K."/>
            <person name="Wilkerson C."/>
            <person name="Rensing S.A."/>
            <person name="Gagneul D."/>
            <person name="Dickenson N.E."/>
            <person name="Oesterhelt C."/>
            <person name="Lercher M.J."/>
            <person name="Weber A.P."/>
        </authorList>
    </citation>
    <scope>NUCLEOTIDE SEQUENCE [LARGE SCALE GENOMIC DNA]</scope>
    <source>
        <strain evidence="11">074W</strain>
    </source>
</reference>
<dbReference type="GO" id="GO:0008380">
    <property type="term" value="P:RNA splicing"/>
    <property type="evidence" value="ECO:0007669"/>
    <property type="project" value="UniProtKB-KW"/>
</dbReference>
<dbReference type="Gene3D" id="2.130.10.10">
    <property type="entry name" value="YVTN repeat-like/Quinoprotein amine dehydrogenase"/>
    <property type="match status" value="3"/>
</dbReference>
<feature type="domain" description="RSE1/DDB1/CPSF1 second beta-propeller" evidence="9">
    <location>
        <begin position="446"/>
        <end position="769"/>
    </location>
</feature>
<dbReference type="OrthoDB" id="436637at2759"/>
<feature type="region of interest" description="Disordered" evidence="6">
    <location>
        <begin position="1259"/>
        <end position="1294"/>
    </location>
</feature>
<evidence type="ECO:0000256" key="5">
    <source>
        <dbReference type="ARBA" id="ARBA00023242"/>
    </source>
</evidence>
<evidence type="ECO:0000259" key="9">
    <source>
        <dbReference type="Pfam" id="PF23726"/>
    </source>
</evidence>
<dbReference type="EMBL" id="KB454525">
    <property type="protein sequence ID" value="EME27955.1"/>
    <property type="molecule type" value="Genomic_DNA"/>
</dbReference>
<keyword evidence="4" id="KW-0508">mRNA splicing</keyword>
<keyword evidence="3" id="KW-0747">Spliceosome</keyword>
<dbReference type="SUPFAM" id="SSF50978">
    <property type="entry name" value="WD40 repeat-like"/>
    <property type="match status" value="1"/>
</dbReference>
<dbReference type="Gramene" id="EME27955">
    <property type="protein sequence ID" value="EME27955"/>
    <property type="gene ID" value="Gasu_44610"/>
</dbReference>
<evidence type="ECO:0000259" key="7">
    <source>
        <dbReference type="Pfam" id="PF03178"/>
    </source>
</evidence>
<dbReference type="GO" id="GO:0005681">
    <property type="term" value="C:spliceosomal complex"/>
    <property type="evidence" value="ECO:0007669"/>
    <property type="project" value="UniProtKB-KW"/>
</dbReference>
<accession>M2WVE7</accession>
<dbReference type="Proteomes" id="UP000030680">
    <property type="component" value="Unassembled WGS sequence"/>
</dbReference>
<feature type="domain" description="RSE1/DDB1/CPSF1 C-terminal" evidence="7">
    <location>
        <begin position="889"/>
        <end position="1231"/>
    </location>
</feature>
<evidence type="ECO:0000259" key="8">
    <source>
        <dbReference type="Pfam" id="PF10433"/>
    </source>
</evidence>
<dbReference type="Pfam" id="PF10433">
    <property type="entry name" value="Beta-prop_RSE1_1st"/>
    <property type="match status" value="1"/>
</dbReference>